<evidence type="ECO:0000313" key="2">
    <source>
        <dbReference type="Proteomes" id="UP000265801"/>
    </source>
</evidence>
<proteinExistence type="predicted"/>
<dbReference type="RefSeq" id="WP_119547342.1">
    <property type="nucleotide sequence ID" value="NZ_QXIR01000017.1"/>
</dbReference>
<dbReference type="OrthoDB" id="979541at2"/>
<gene>
    <name evidence="1" type="ORF">D3H55_13000</name>
</gene>
<name>A0A3A1QXD3_9BACI</name>
<dbReference type="AlphaFoldDB" id="A0A3A1QXD3"/>
<evidence type="ECO:0008006" key="3">
    <source>
        <dbReference type="Google" id="ProtNLM"/>
    </source>
</evidence>
<sequence>MAKRKKVKVKIGDIFSIRIDENRFSYGQVLAIGTICDFLIIFDLVSDKHPPVEEIPKEKIIFLVPTVVSRIEDGLWEVLGNEPTPEIHFPHYKEEAEEGYQLIDYLGNIINSEKEIIELDKVKELVSRSPSSVENAARARFLEPEWDSYYDDLIYGS</sequence>
<evidence type="ECO:0000313" key="1">
    <source>
        <dbReference type="EMBL" id="RIW32499.1"/>
    </source>
</evidence>
<dbReference type="InterPro" id="IPR029278">
    <property type="entry name" value="Imm26"/>
</dbReference>
<dbReference type="EMBL" id="QXIR01000017">
    <property type="protein sequence ID" value="RIW32499.1"/>
    <property type="molecule type" value="Genomic_DNA"/>
</dbReference>
<comment type="caution">
    <text evidence="1">The sequence shown here is derived from an EMBL/GenBank/DDBJ whole genome shotgun (WGS) entry which is preliminary data.</text>
</comment>
<dbReference type="Proteomes" id="UP000265801">
    <property type="component" value="Unassembled WGS sequence"/>
</dbReference>
<dbReference type="Pfam" id="PF15428">
    <property type="entry name" value="Imm26"/>
    <property type="match status" value="1"/>
</dbReference>
<keyword evidence="2" id="KW-1185">Reference proteome</keyword>
<accession>A0A3A1QXD3</accession>
<protein>
    <recommendedName>
        <fullName evidence="3">Immunity protein 26</fullName>
    </recommendedName>
</protein>
<organism evidence="1 2">
    <name type="scientific">Bacillus salacetis</name>
    <dbReference type="NCBI Taxonomy" id="2315464"/>
    <lineage>
        <taxon>Bacteria</taxon>
        <taxon>Bacillati</taxon>
        <taxon>Bacillota</taxon>
        <taxon>Bacilli</taxon>
        <taxon>Bacillales</taxon>
        <taxon>Bacillaceae</taxon>
        <taxon>Bacillus</taxon>
    </lineage>
</organism>
<reference evidence="1 2" key="1">
    <citation type="submission" date="2018-09" db="EMBL/GenBank/DDBJ databases">
        <title>Bacillus saliacetes sp. nov., isolated from Thai shrimp paste (Ka-pi).</title>
        <authorList>
            <person name="Daroonpunt R."/>
            <person name="Tanasupawat S."/>
            <person name="Yiamsombut S."/>
        </authorList>
    </citation>
    <scope>NUCLEOTIDE SEQUENCE [LARGE SCALE GENOMIC DNA]</scope>
    <source>
        <strain evidence="1 2">SKP7-4</strain>
    </source>
</reference>